<accession>A0ABV9CTN0</accession>
<evidence type="ECO:0000313" key="3">
    <source>
        <dbReference type="Proteomes" id="UP001596004"/>
    </source>
</evidence>
<organism evidence="2 3">
    <name type="scientific">Sphaerisporangium dianthi</name>
    <dbReference type="NCBI Taxonomy" id="1436120"/>
    <lineage>
        <taxon>Bacteria</taxon>
        <taxon>Bacillati</taxon>
        <taxon>Actinomycetota</taxon>
        <taxon>Actinomycetes</taxon>
        <taxon>Streptosporangiales</taxon>
        <taxon>Streptosporangiaceae</taxon>
        <taxon>Sphaerisporangium</taxon>
    </lineage>
</organism>
<dbReference type="Pfam" id="PF12728">
    <property type="entry name" value="HTH_17"/>
    <property type="match status" value="1"/>
</dbReference>
<proteinExistence type="predicted"/>
<feature type="domain" description="Helix-turn-helix" evidence="1">
    <location>
        <begin position="68"/>
        <end position="117"/>
    </location>
</feature>
<dbReference type="EMBL" id="JBHSFP010000051">
    <property type="protein sequence ID" value="MFC4536621.1"/>
    <property type="molecule type" value="Genomic_DNA"/>
</dbReference>
<keyword evidence="3" id="KW-1185">Reference proteome</keyword>
<protein>
    <submittedName>
        <fullName evidence="2">Helix-turn-helix domain-containing protein</fullName>
    </submittedName>
</protein>
<name>A0ABV9CTN0_9ACTN</name>
<dbReference type="InterPro" id="IPR010093">
    <property type="entry name" value="SinI_DNA-bd"/>
</dbReference>
<reference evidence="3" key="1">
    <citation type="journal article" date="2019" name="Int. J. Syst. Evol. Microbiol.">
        <title>The Global Catalogue of Microorganisms (GCM) 10K type strain sequencing project: providing services to taxonomists for standard genome sequencing and annotation.</title>
        <authorList>
            <consortium name="The Broad Institute Genomics Platform"/>
            <consortium name="The Broad Institute Genome Sequencing Center for Infectious Disease"/>
            <person name="Wu L."/>
            <person name="Ma J."/>
        </authorList>
    </citation>
    <scope>NUCLEOTIDE SEQUENCE [LARGE SCALE GENOMIC DNA]</scope>
    <source>
        <strain evidence="3">CGMCC 4.7132</strain>
    </source>
</reference>
<comment type="caution">
    <text evidence="2">The sequence shown here is derived from an EMBL/GenBank/DDBJ whole genome shotgun (WGS) entry which is preliminary data.</text>
</comment>
<sequence>MCQFSGRRRPQILGSWSVIMYLQYHLIHGGWQVPSVRLWTRADETTTGGNMARTAMTHAQIQTTQERWVGTREVALHLGKPTSWIYDNVIRRGIPHRKVGNQYRFRLSEIDKWMDGRS</sequence>
<dbReference type="RefSeq" id="WP_380851415.1">
    <property type="nucleotide sequence ID" value="NZ_JBHSFP010000051.1"/>
</dbReference>
<dbReference type="NCBIfam" id="TIGR01764">
    <property type="entry name" value="excise"/>
    <property type="match status" value="1"/>
</dbReference>
<dbReference type="Proteomes" id="UP001596004">
    <property type="component" value="Unassembled WGS sequence"/>
</dbReference>
<evidence type="ECO:0000259" key="1">
    <source>
        <dbReference type="Pfam" id="PF12728"/>
    </source>
</evidence>
<gene>
    <name evidence="2" type="ORF">ACFO60_38125</name>
</gene>
<dbReference type="InterPro" id="IPR041657">
    <property type="entry name" value="HTH_17"/>
</dbReference>
<evidence type="ECO:0000313" key="2">
    <source>
        <dbReference type="EMBL" id="MFC4536621.1"/>
    </source>
</evidence>